<name>A0A4D6LAE0_VIGUN</name>
<keyword evidence="2" id="KW-1185">Reference proteome</keyword>
<evidence type="ECO:0000313" key="2">
    <source>
        <dbReference type="Proteomes" id="UP000501690"/>
    </source>
</evidence>
<reference evidence="1 2" key="1">
    <citation type="submission" date="2019-04" db="EMBL/GenBank/DDBJ databases">
        <title>An improved genome assembly and genetic linkage map for asparagus bean, Vigna unguiculata ssp. sesquipedialis.</title>
        <authorList>
            <person name="Xia Q."/>
            <person name="Zhang R."/>
            <person name="Dong Y."/>
        </authorList>
    </citation>
    <scope>NUCLEOTIDE SEQUENCE [LARGE SCALE GENOMIC DNA]</scope>
    <source>
        <tissue evidence="1">Leaf</tissue>
    </source>
</reference>
<gene>
    <name evidence="1" type="ORF">DEO72_LG3g51</name>
</gene>
<dbReference type="EMBL" id="CP039347">
    <property type="protein sequence ID" value="QCD85532.1"/>
    <property type="molecule type" value="Genomic_DNA"/>
</dbReference>
<accession>A0A4D6LAE0</accession>
<sequence length="199" mass="22667">MDIHSWVGLDLVVEKLRRFSPDPGGDKRLKISSYSLPYSAHEKTSNVVDYNNPFAISDVLDSLESGKFGSVTKDIEDLIAQKMQILGPYFVKYPILVDQWVEAVKKHHEETPKLENQLVTVPMHQNVIDLEEKHTRKDVPAMRDQIVIIDSDDEDCGAEKSMIPFQEVVLPKLVAPSPALKITVRLFSPCFCNYVKYEH</sequence>
<organism evidence="1 2">
    <name type="scientific">Vigna unguiculata</name>
    <name type="common">Cowpea</name>
    <dbReference type="NCBI Taxonomy" id="3917"/>
    <lineage>
        <taxon>Eukaryota</taxon>
        <taxon>Viridiplantae</taxon>
        <taxon>Streptophyta</taxon>
        <taxon>Embryophyta</taxon>
        <taxon>Tracheophyta</taxon>
        <taxon>Spermatophyta</taxon>
        <taxon>Magnoliopsida</taxon>
        <taxon>eudicotyledons</taxon>
        <taxon>Gunneridae</taxon>
        <taxon>Pentapetalae</taxon>
        <taxon>rosids</taxon>
        <taxon>fabids</taxon>
        <taxon>Fabales</taxon>
        <taxon>Fabaceae</taxon>
        <taxon>Papilionoideae</taxon>
        <taxon>50 kb inversion clade</taxon>
        <taxon>NPAAA clade</taxon>
        <taxon>indigoferoid/millettioid clade</taxon>
        <taxon>Phaseoleae</taxon>
        <taxon>Vigna</taxon>
    </lineage>
</organism>
<dbReference type="Proteomes" id="UP000501690">
    <property type="component" value="Linkage Group LG3"/>
</dbReference>
<proteinExistence type="predicted"/>
<protein>
    <submittedName>
        <fullName evidence="1">Uncharacterized protein</fullName>
    </submittedName>
</protein>
<evidence type="ECO:0000313" key="1">
    <source>
        <dbReference type="EMBL" id="QCD85532.1"/>
    </source>
</evidence>
<dbReference type="AlphaFoldDB" id="A0A4D6LAE0"/>